<dbReference type="EMBL" id="MPUH01000740">
    <property type="protein sequence ID" value="OMJ74600.1"/>
    <property type="molecule type" value="Genomic_DNA"/>
</dbReference>
<dbReference type="Proteomes" id="UP000187209">
    <property type="component" value="Unassembled WGS sequence"/>
</dbReference>
<evidence type="ECO:0000313" key="2">
    <source>
        <dbReference type="Proteomes" id="UP000187209"/>
    </source>
</evidence>
<gene>
    <name evidence="1" type="ORF">SteCoe_26418</name>
</gene>
<dbReference type="OrthoDB" id="321642at2759"/>
<protein>
    <submittedName>
        <fullName evidence="1">Uncharacterized protein</fullName>
    </submittedName>
</protein>
<proteinExistence type="predicted"/>
<accession>A0A1R2BD28</accession>
<reference evidence="1 2" key="1">
    <citation type="submission" date="2016-11" db="EMBL/GenBank/DDBJ databases">
        <title>The macronuclear genome of Stentor coeruleus: a giant cell with tiny introns.</title>
        <authorList>
            <person name="Slabodnick M."/>
            <person name="Ruby J.G."/>
            <person name="Reiff S.B."/>
            <person name="Swart E.C."/>
            <person name="Gosai S."/>
            <person name="Prabakaran S."/>
            <person name="Witkowska E."/>
            <person name="Larue G.E."/>
            <person name="Fisher S."/>
            <person name="Freeman R.M."/>
            <person name="Gunawardena J."/>
            <person name="Chu W."/>
            <person name="Stover N.A."/>
            <person name="Gregory B.D."/>
            <person name="Nowacki M."/>
            <person name="Derisi J."/>
            <person name="Roy S.W."/>
            <person name="Marshall W.F."/>
            <person name="Sood P."/>
        </authorList>
    </citation>
    <scope>NUCLEOTIDE SEQUENCE [LARGE SCALE GENOMIC DNA]</scope>
    <source>
        <strain evidence="1">WM001</strain>
    </source>
</reference>
<sequence>MKEHNKSKKQSSKGLKSCKGHYYRTLPRSKTQAIEKRLMEKILLSKLDPKAKEHQRKKVLRIFLSWNSKQPKTNSNDHLFWNWVKFLSPDNLNSSERFKSMSYEFLDKLISKKTFREAFGYWINNIYMPSLTKSTEDEHTRHFIQFIINCIDIKQNLENNKQKYLQNKPLVEKTCMKIEKNIEIPNEPGIYIEFRCSRSSCNVFKGKTYGFIGNNLQLNCIEFGNTLKCYLCNSNIIIINFGIYCSKFFVSGIVRNFDFNPMSDMSNYYVTIDEFHFYEWIEMVVEVFELTKDEKFCLDNLVLSSFSDPSVPKKKYCKRKGADGVCRNVGNSSIANCIIGLEKEIRDLDSQIFDLVADNYKNNLLIQELKAYLADSMVIERYG</sequence>
<keyword evidence="2" id="KW-1185">Reference proteome</keyword>
<dbReference type="AlphaFoldDB" id="A0A1R2BD28"/>
<evidence type="ECO:0000313" key="1">
    <source>
        <dbReference type="EMBL" id="OMJ74600.1"/>
    </source>
</evidence>
<name>A0A1R2BD28_9CILI</name>
<comment type="caution">
    <text evidence="1">The sequence shown here is derived from an EMBL/GenBank/DDBJ whole genome shotgun (WGS) entry which is preliminary data.</text>
</comment>
<organism evidence="1 2">
    <name type="scientific">Stentor coeruleus</name>
    <dbReference type="NCBI Taxonomy" id="5963"/>
    <lineage>
        <taxon>Eukaryota</taxon>
        <taxon>Sar</taxon>
        <taxon>Alveolata</taxon>
        <taxon>Ciliophora</taxon>
        <taxon>Postciliodesmatophora</taxon>
        <taxon>Heterotrichea</taxon>
        <taxon>Heterotrichida</taxon>
        <taxon>Stentoridae</taxon>
        <taxon>Stentor</taxon>
    </lineage>
</organism>